<dbReference type="PANTHER" id="PTHR24185">
    <property type="entry name" value="CALCIUM-INDEPENDENT PHOSPHOLIPASE A2-GAMMA"/>
    <property type="match status" value="1"/>
</dbReference>
<accession>A0A9W8Y3C8</accession>
<dbReference type="GO" id="GO:0016020">
    <property type="term" value="C:membrane"/>
    <property type="evidence" value="ECO:0007669"/>
    <property type="project" value="TreeGrafter"/>
</dbReference>
<dbReference type="AlphaFoldDB" id="A0A9W8Y3C8"/>
<dbReference type="EMBL" id="JAPEUY010000013">
    <property type="protein sequence ID" value="KAJ4366969.1"/>
    <property type="molecule type" value="Genomic_DNA"/>
</dbReference>
<sequence length="191" mass="22044">MSLMRSYQTRRITGPELDTNMPIWQAMKATSVAPRYMQPQPGVNQRLVIEPGLVDHGTVKNNPVRDILYECRKLFRYANDMMIIVSIGTGIGLDRENEIAEMANSIDERNAEARAWGEKFEQDHRALMERNWMKYFRFNVPGLDNVPLEEWCHEDLIKERTSAYLAQPEVGHMFYACVEAIAQLLLGPQGR</sequence>
<name>A0A9W8Y3C8_9PLEO</name>
<dbReference type="GO" id="GO:0047499">
    <property type="term" value="F:calcium-independent phospholipase A2 activity"/>
    <property type="evidence" value="ECO:0007669"/>
    <property type="project" value="TreeGrafter"/>
</dbReference>
<proteinExistence type="predicted"/>
<dbReference type="SUPFAM" id="SSF52151">
    <property type="entry name" value="FabD/lysophospholipase-like"/>
    <property type="match status" value="1"/>
</dbReference>
<comment type="caution">
    <text evidence="1">The sequence shown here is derived from an EMBL/GenBank/DDBJ whole genome shotgun (WGS) entry which is preliminary data.</text>
</comment>
<evidence type="ECO:0000313" key="1">
    <source>
        <dbReference type="EMBL" id="KAJ4366969.1"/>
    </source>
</evidence>
<gene>
    <name evidence="1" type="ORF">N0V83_007499</name>
</gene>
<keyword evidence="2" id="KW-1185">Reference proteome</keyword>
<dbReference type="GO" id="GO:0019369">
    <property type="term" value="P:arachidonate metabolic process"/>
    <property type="evidence" value="ECO:0007669"/>
    <property type="project" value="TreeGrafter"/>
</dbReference>
<organism evidence="1 2">
    <name type="scientific">Neocucurbitaria cava</name>
    <dbReference type="NCBI Taxonomy" id="798079"/>
    <lineage>
        <taxon>Eukaryota</taxon>
        <taxon>Fungi</taxon>
        <taxon>Dikarya</taxon>
        <taxon>Ascomycota</taxon>
        <taxon>Pezizomycotina</taxon>
        <taxon>Dothideomycetes</taxon>
        <taxon>Pleosporomycetidae</taxon>
        <taxon>Pleosporales</taxon>
        <taxon>Pleosporineae</taxon>
        <taxon>Cucurbitariaceae</taxon>
        <taxon>Neocucurbitaria</taxon>
    </lineage>
</organism>
<evidence type="ECO:0000313" key="2">
    <source>
        <dbReference type="Proteomes" id="UP001140560"/>
    </source>
</evidence>
<reference evidence="1" key="1">
    <citation type="submission" date="2022-10" db="EMBL/GenBank/DDBJ databases">
        <title>Tapping the CABI collections for fungal endophytes: first genome assemblies for Collariella, Neodidymelliopsis, Ascochyta clinopodiicola, Didymella pomorum, Didymosphaeria variabile, Neocosmospora piperis and Neocucurbitaria cava.</title>
        <authorList>
            <person name="Hill R."/>
        </authorList>
    </citation>
    <scope>NUCLEOTIDE SEQUENCE</scope>
    <source>
        <strain evidence="1">IMI 356814</strain>
    </source>
</reference>
<dbReference type="Gene3D" id="3.40.1090.10">
    <property type="entry name" value="Cytosolic phospholipase A2 catalytic domain"/>
    <property type="match status" value="1"/>
</dbReference>
<dbReference type="InterPro" id="IPR016035">
    <property type="entry name" value="Acyl_Trfase/lysoPLipase"/>
</dbReference>
<dbReference type="OrthoDB" id="1658288at2759"/>
<dbReference type="Proteomes" id="UP001140560">
    <property type="component" value="Unassembled WGS sequence"/>
</dbReference>
<protein>
    <submittedName>
        <fullName evidence="1">Uncharacterized protein</fullName>
    </submittedName>
</protein>
<dbReference type="PANTHER" id="PTHR24185:SF4">
    <property type="entry name" value="SERINE HYDROLASE, PUTATIVE (AFU_ORTHOLOGUE AFUA_2G07870)-RELATED"/>
    <property type="match status" value="1"/>
</dbReference>